<evidence type="ECO:0000313" key="14">
    <source>
        <dbReference type="Proteomes" id="UP000290189"/>
    </source>
</evidence>
<dbReference type="InterPro" id="IPR006153">
    <property type="entry name" value="Cation/H_exchanger_TM"/>
</dbReference>
<dbReference type="Gene3D" id="1.20.1530.20">
    <property type="match status" value="1"/>
</dbReference>
<dbReference type="PANTHER" id="PTHR16254:SF14">
    <property type="entry name" value="TRANSMEMBRANE AND COILED-COIL DOMAIN-CONTAINING PROTEIN 3"/>
    <property type="match status" value="1"/>
</dbReference>
<feature type="domain" description="Cation/H+ exchanger transmembrane" evidence="12">
    <location>
        <begin position="133"/>
        <end position="481"/>
    </location>
</feature>
<evidence type="ECO:0000256" key="11">
    <source>
        <dbReference type="SAM" id="SignalP"/>
    </source>
</evidence>
<reference evidence="13 14" key="1">
    <citation type="submission" date="2018-03" db="EMBL/GenBank/DDBJ databases">
        <authorList>
            <person name="Fogelqvist J."/>
        </authorList>
    </citation>
    <scope>NUCLEOTIDE SEQUENCE [LARGE SCALE GENOMIC DNA]</scope>
</reference>
<feature type="transmembrane region" description="Helical" evidence="10">
    <location>
        <begin position="175"/>
        <end position="195"/>
    </location>
</feature>
<keyword evidence="3" id="KW-0050">Antiport</keyword>
<keyword evidence="8 10" id="KW-0472">Membrane</keyword>
<feature type="transmembrane region" description="Helical" evidence="10">
    <location>
        <begin position="461"/>
        <end position="480"/>
    </location>
</feature>
<evidence type="ECO:0000256" key="6">
    <source>
        <dbReference type="ARBA" id="ARBA00022989"/>
    </source>
</evidence>
<proteinExistence type="predicted"/>
<evidence type="ECO:0000256" key="1">
    <source>
        <dbReference type="ARBA" id="ARBA00004141"/>
    </source>
</evidence>
<feature type="transmembrane region" description="Helical" evidence="10">
    <location>
        <begin position="123"/>
        <end position="142"/>
    </location>
</feature>
<dbReference type="EMBL" id="OVEO01000007">
    <property type="protein sequence ID" value="SPQ97228.1"/>
    <property type="molecule type" value="Genomic_DNA"/>
</dbReference>
<feature type="transmembrane region" description="Helical" evidence="10">
    <location>
        <begin position="207"/>
        <end position="230"/>
    </location>
</feature>
<dbReference type="GO" id="GO:0015386">
    <property type="term" value="F:potassium:proton antiporter activity"/>
    <property type="evidence" value="ECO:0007669"/>
    <property type="project" value="InterPro"/>
</dbReference>
<dbReference type="AlphaFoldDB" id="A0A3P3YAN4"/>
<evidence type="ECO:0000256" key="9">
    <source>
        <dbReference type="SAM" id="MobiDB-lite"/>
    </source>
</evidence>
<feature type="signal peptide" evidence="11">
    <location>
        <begin position="1"/>
        <end position="20"/>
    </location>
</feature>
<keyword evidence="2" id="KW-0813">Transport</keyword>
<evidence type="ECO:0000259" key="12">
    <source>
        <dbReference type="Pfam" id="PF00999"/>
    </source>
</evidence>
<evidence type="ECO:0000256" key="8">
    <source>
        <dbReference type="ARBA" id="ARBA00023136"/>
    </source>
</evidence>
<dbReference type="Proteomes" id="UP000290189">
    <property type="component" value="Unassembled WGS sequence"/>
</dbReference>
<feature type="transmembrane region" description="Helical" evidence="10">
    <location>
        <begin position="323"/>
        <end position="356"/>
    </location>
</feature>
<dbReference type="InterPro" id="IPR045158">
    <property type="entry name" value="KEA4/5/6-like"/>
</dbReference>
<feature type="region of interest" description="Disordered" evidence="9">
    <location>
        <begin position="490"/>
        <end position="510"/>
    </location>
</feature>
<evidence type="ECO:0000256" key="7">
    <source>
        <dbReference type="ARBA" id="ARBA00023065"/>
    </source>
</evidence>
<keyword evidence="13" id="KW-0496">Mitochondrion</keyword>
<keyword evidence="6 10" id="KW-1133">Transmembrane helix</keyword>
<keyword evidence="4 10" id="KW-0812">Transmembrane</keyword>
<evidence type="ECO:0000256" key="2">
    <source>
        <dbReference type="ARBA" id="ARBA00022448"/>
    </source>
</evidence>
<sequence>MPPTWPVAVVVLVVSGGVAAAAATTTTATNATGAAARVEDTLMRELNETRRQVEVEIEKNAKIAVELDHLRKHVDNDVSDVAVDYDTGMVRVDGEHTLSNESVRMDMKKREMHDPAMLHESPAFIADLVVLLIVATLVAAVAEYYRLPAFLGFIIGGMIVGPSGLSLIHPSNIKFIDSLAQAGVSLLLFESGISFDRPSIQRSYRTAATTFFLQAFTTILLVEVVLSRVISFGESGIRSTLLFTLCMSLSSSSTMGELRGELYAGIDQNAFRTAATILAGQDLIMGLFLCLPEAFHYGALGVFLVMKQLIYGGCLSFASSSKLFLLALLSFCVVFSCISTLTGLSIEFGAIIAGITISDSEVGREALRKLRPLTEIFSSILFASIGMLISPKFLLTHMFSILLMLSLVLASKFVSGFSAASLSGHTKRTAITIGVSVSTVAEFSMILAARAYQLSLLSREVYLHILAVTVVSFLAVPVALHHTMAVGRRYSPERRPKPSLPRNDDDIDDRPILIHRV</sequence>
<feature type="transmembrane region" description="Helical" evidence="10">
    <location>
        <begin position="429"/>
        <end position="449"/>
    </location>
</feature>
<evidence type="ECO:0000256" key="3">
    <source>
        <dbReference type="ARBA" id="ARBA00022449"/>
    </source>
</evidence>
<keyword evidence="5 11" id="KW-0732">Signal</keyword>
<name>A0A3P3YAN4_PLABS</name>
<feature type="transmembrane region" description="Helical" evidence="10">
    <location>
        <begin position="294"/>
        <end position="311"/>
    </location>
</feature>
<feature type="transmembrane region" description="Helical" evidence="10">
    <location>
        <begin position="149"/>
        <end position="169"/>
    </location>
</feature>
<keyword evidence="7" id="KW-0406">Ion transport</keyword>
<evidence type="ECO:0000313" key="13">
    <source>
        <dbReference type="EMBL" id="SPQ97228.1"/>
    </source>
</evidence>
<comment type="subcellular location">
    <subcellularLocation>
        <location evidence="1">Membrane</location>
        <topology evidence="1">Multi-pass membrane protein</topology>
    </subcellularLocation>
</comment>
<evidence type="ECO:0000256" key="4">
    <source>
        <dbReference type="ARBA" id="ARBA00022692"/>
    </source>
</evidence>
<geneLocation type="mitochondrion" evidence="13"/>
<evidence type="ECO:0000256" key="5">
    <source>
        <dbReference type="ARBA" id="ARBA00022729"/>
    </source>
</evidence>
<dbReference type="Pfam" id="PF00999">
    <property type="entry name" value="Na_H_Exchanger"/>
    <property type="match status" value="1"/>
</dbReference>
<evidence type="ECO:0000256" key="10">
    <source>
        <dbReference type="SAM" id="Phobius"/>
    </source>
</evidence>
<protein>
    <recommendedName>
        <fullName evidence="12">Cation/H+ exchanger transmembrane domain-containing protein</fullName>
    </recommendedName>
</protein>
<dbReference type="InterPro" id="IPR038770">
    <property type="entry name" value="Na+/solute_symporter_sf"/>
</dbReference>
<organism evidence="13 14">
    <name type="scientific">Plasmodiophora brassicae</name>
    <name type="common">Clubroot disease agent</name>
    <dbReference type="NCBI Taxonomy" id="37360"/>
    <lineage>
        <taxon>Eukaryota</taxon>
        <taxon>Sar</taxon>
        <taxon>Rhizaria</taxon>
        <taxon>Endomyxa</taxon>
        <taxon>Phytomyxea</taxon>
        <taxon>Plasmodiophorida</taxon>
        <taxon>Plasmodiophoridae</taxon>
        <taxon>Plasmodiophora</taxon>
    </lineage>
</organism>
<dbReference type="GO" id="GO:0016020">
    <property type="term" value="C:membrane"/>
    <property type="evidence" value="ECO:0007669"/>
    <property type="project" value="UniProtKB-SubCell"/>
</dbReference>
<accession>A0A3P3YAN4</accession>
<feature type="chain" id="PRO_5018035087" description="Cation/H+ exchanger transmembrane domain-containing protein" evidence="11">
    <location>
        <begin position="21"/>
        <end position="517"/>
    </location>
</feature>
<dbReference type="PANTHER" id="PTHR16254">
    <property type="entry name" value="POTASSIUM/PROTON ANTIPORTER-RELATED"/>
    <property type="match status" value="1"/>
</dbReference>
<feature type="transmembrane region" description="Helical" evidence="10">
    <location>
        <begin position="402"/>
        <end position="423"/>
    </location>
</feature>
<gene>
    <name evidence="13" type="ORF">PLBR_LOCUS4443</name>
</gene>